<evidence type="ECO:0000256" key="2">
    <source>
        <dbReference type="SAM" id="SignalP"/>
    </source>
</evidence>
<dbReference type="SUPFAM" id="SSF81901">
    <property type="entry name" value="HCP-like"/>
    <property type="match status" value="1"/>
</dbReference>
<dbReference type="PANTHER" id="PTHR43628">
    <property type="entry name" value="ACTIVATOR OF C KINASE PROTEIN 1-RELATED"/>
    <property type="match status" value="1"/>
</dbReference>
<dbReference type="Proteomes" id="UP000664096">
    <property type="component" value="Unassembled WGS sequence"/>
</dbReference>
<dbReference type="InterPro" id="IPR052945">
    <property type="entry name" value="Mitotic_Regulator"/>
</dbReference>
<dbReference type="InterPro" id="IPR006597">
    <property type="entry name" value="Sel1-like"/>
</dbReference>
<evidence type="ECO:0000313" key="4">
    <source>
        <dbReference type="Proteomes" id="UP000664096"/>
    </source>
</evidence>
<feature type="chain" id="PRO_5037128692" evidence="2">
    <location>
        <begin position="22"/>
        <end position="259"/>
    </location>
</feature>
<keyword evidence="2" id="KW-0732">Signal</keyword>
<comment type="caution">
    <text evidence="3">The sequence shown here is derived from an EMBL/GenBank/DDBJ whole genome shotgun (WGS) entry which is preliminary data.</text>
</comment>
<evidence type="ECO:0000313" key="3">
    <source>
        <dbReference type="EMBL" id="MBN9674015.1"/>
    </source>
</evidence>
<reference evidence="3" key="1">
    <citation type="submission" date="2020-12" db="EMBL/GenBank/DDBJ databases">
        <title>Oil enriched cultivation method for isolating marine PHA-producing bacteria.</title>
        <authorList>
            <person name="Zheng W."/>
            <person name="Yu S."/>
            <person name="Huang Y."/>
        </authorList>
    </citation>
    <scope>NUCLEOTIDE SEQUENCE</scope>
    <source>
        <strain evidence="3">SY-2-12</strain>
    </source>
</reference>
<feature type="signal peptide" evidence="2">
    <location>
        <begin position="1"/>
        <end position="21"/>
    </location>
</feature>
<gene>
    <name evidence="3" type="ORF">JF539_26900</name>
</gene>
<dbReference type="GO" id="GO:0032153">
    <property type="term" value="C:cell division site"/>
    <property type="evidence" value="ECO:0007669"/>
    <property type="project" value="TreeGrafter"/>
</dbReference>
<evidence type="ECO:0000256" key="1">
    <source>
        <dbReference type="SAM" id="MobiDB-lite"/>
    </source>
</evidence>
<dbReference type="AlphaFoldDB" id="A0A939EIZ7"/>
<accession>A0A939EIZ7</accession>
<dbReference type="PANTHER" id="PTHR43628:SF1">
    <property type="entry name" value="CHITIN SYNTHASE REGULATORY FACTOR 2-RELATED"/>
    <property type="match status" value="1"/>
</dbReference>
<dbReference type="Gene3D" id="1.25.40.10">
    <property type="entry name" value="Tetratricopeptide repeat domain"/>
    <property type="match status" value="1"/>
</dbReference>
<sequence length="259" mass="28953">MLRFLCSAVLLFPLLVSSVGAQVPPEWRERYDAIVDRGVKSCKDNKVFENLRREAQEGDPLAAYWVYNSMSRKTCVRYSSNPFNRTSYLEQAAKAEYPDAVRLYGKNMLYGYGLKKNPNKGIGYLKKAYELGSPYGASELAYAYGKGNVVRRNPKLALEYLEKAIKAGIDRKQMTVIASAMPYDLSLKAWAVIDNTKPDPNWHAAVVAVKPAAQSAEAAVKPVALSSFSFKPLSAYDTGKSPGRSQKRQSRFTKWLEGR</sequence>
<dbReference type="InterPro" id="IPR011990">
    <property type="entry name" value="TPR-like_helical_dom_sf"/>
</dbReference>
<protein>
    <submittedName>
        <fullName evidence="3">Sel1 repeat family protein</fullName>
    </submittedName>
</protein>
<dbReference type="EMBL" id="JAEKJZ010000009">
    <property type="protein sequence ID" value="MBN9674015.1"/>
    <property type="molecule type" value="Genomic_DNA"/>
</dbReference>
<dbReference type="SMART" id="SM00671">
    <property type="entry name" value="SEL1"/>
    <property type="match status" value="2"/>
</dbReference>
<proteinExistence type="predicted"/>
<dbReference type="RefSeq" id="WP_207144314.1">
    <property type="nucleotide sequence ID" value="NZ_JAEKJZ010000009.1"/>
</dbReference>
<feature type="region of interest" description="Disordered" evidence="1">
    <location>
        <begin position="233"/>
        <end position="259"/>
    </location>
</feature>
<dbReference type="Pfam" id="PF08238">
    <property type="entry name" value="Sel1"/>
    <property type="match status" value="2"/>
</dbReference>
<organism evidence="3 4">
    <name type="scientific">Roseibium aggregatum</name>
    <dbReference type="NCBI Taxonomy" id="187304"/>
    <lineage>
        <taxon>Bacteria</taxon>
        <taxon>Pseudomonadati</taxon>
        <taxon>Pseudomonadota</taxon>
        <taxon>Alphaproteobacteria</taxon>
        <taxon>Hyphomicrobiales</taxon>
        <taxon>Stappiaceae</taxon>
        <taxon>Roseibium</taxon>
    </lineage>
</organism>
<name>A0A939EIZ7_9HYPH</name>